<feature type="transmembrane region" description="Helical" evidence="7">
    <location>
        <begin position="151"/>
        <end position="175"/>
    </location>
</feature>
<dbReference type="Pfam" id="PF03994">
    <property type="entry name" value="DUF350"/>
    <property type="match status" value="2"/>
</dbReference>
<evidence type="ECO:0000256" key="4">
    <source>
        <dbReference type="ARBA" id="ARBA00022692"/>
    </source>
</evidence>
<feature type="transmembrane region" description="Helical" evidence="7">
    <location>
        <begin position="221"/>
        <end position="241"/>
    </location>
</feature>
<feature type="transmembrane region" description="Helical" evidence="7">
    <location>
        <begin position="187"/>
        <end position="206"/>
    </location>
</feature>
<proteinExistence type="inferred from homology"/>
<dbReference type="GO" id="GO:0005886">
    <property type="term" value="C:plasma membrane"/>
    <property type="evidence" value="ECO:0007669"/>
    <property type="project" value="UniProtKB-SubCell"/>
</dbReference>
<dbReference type="InterPro" id="IPR007140">
    <property type="entry name" value="DUF350"/>
</dbReference>
<evidence type="ECO:0000256" key="2">
    <source>
        <dbReference type="ARBA" id="ARBA00005779"/>
    </source>
</evidence>
<feature type="transmembrane region" description="Helical" evidence="7">
    <location>
        <begin position="50"/>
        <end position="71"/>
    </location>
</feature>
<keyword evidence="9" id="KW-1185">Reference proteome</keyword>
<keyword evidence="4 7" id="KW-0812">Transmembrane</keyword>
<evidence type="ECO:0000256" key="7">
    <source>
        <dbReference type="SAM" id="Phobius"/>
    </source>
</evidence>
<dbReference type="AlphaFoldDB" id="A0AAE3XP32"/>
<dbReference type="PANTHER" id="PTHR40043">
    <property type="entry name" value="UPF0719 INNER MEMBRANE PROTEIN YJFL"/>
    <property type="match status" value="1"/>
</dbReference>
<gene>
    <name evidence="8" type="ORF">HNQ88_001691</name>
</gene>
<feature type="transmembrane region" description="Helical" evidence="7">
    <location>
        <begin position="123"/>
        <end position="145"/>
    </location>
</feature>
<comment type="similarity">
    <text evidence="2">Belongs to the UPF0719 family.</text>
</comment>
<accession>A0AAE3XP32</accession>
<evidence type="ECO:0000256" key="5">
    <source>
        <dbReference type="ARBA" id="ARBA00022989"/>
    </source>
</evidence>
<dbReference type="RefSeq" id="WP_309938162.1">
    <property type="nucleotide sequence ID" value="NZ_AP025305.1"/>
</dbReference>
<evidence type="ECO:0000313" key="8">
    <source>
        <dbReference type="EMBL" id="MDR6238654.1"/>
    </source>
</evidence>
<feature type="transmembrane region" description="Helical" evidence="7">
    <location>
        <begin position="83"/>
        <end position="102"/>
    </location>
</feature>
<dbReference type="PANTHER" id="PTHR40043:SF1">
    <property type="entry name" value="UPF0719 INNER MEMBRANE PROTEIN YJFL"/>
    <property type="match status" value="1"/>
</dbReference>
<evidence type="ECO:0000256" key="1">
    <source>
        <dbReference type="ARBA" id="ARBA00004651"/>
    </source>
</evidence>
<keyword evidence="6 7" id="KW-0472">Membrane</keyword>
<evidence type="ECO:0000256" key="3">
    <source>
        <dbReference type="ARBA" id="ARBA00022475"/>
    </source>
</evidence>
<dbReference type="EMBL" id="JAVDQD010000002">
    <property type="protein sequence ID" value="MDR6238654.1"/>
    <property type="molecule type" value="Genomic_DNA"/>
</dbReference>
<name>A0AAE3XP32_9BACT</name>
<dbReference type="Proteomes" id="UP001185092">
    <property type="component" value="Unassembled WGS sequence"/>
</dbReference>
<evidence type="ECO:0000313" key="9">
    <source>
        <dbReference type="Proteomes" id="UP001185092"/>
    </source>
</evidence>
<keyword evidence="5 7" id="KW-1133">Transmembrane helix</keyword>
<evidence type="ECO:0000256" key="6">
    <source>
        <dbReference type="ARBA" id="ARBA00023136"/>
    </source>
</evidence>
<keyword evidence="3" id="KW-1003">Cell membrane</keyword>
<protein>
    <submittedName>
        <fullName evidence="8">Uncharacterized membrane protein YjfL (UPF0719 family)</fullName>
    </submittedName>
</protein>
<reference evidence="8" key="1">
    <citation type="submission" date="2023-07" db="EMBL/GenBank/DDBJ databases">
        <title>Genomic Encyclopedia of Type Strains, Phase IV (KMG-IV): sequencing the most valuable type-strain genomes for metagenomic binning, comparative biology and taxonomic classification.</title>
        <authorList>
            <person name="Goeker M."/>
        </authorList>
    </citation>
    <scope>NUCLEOTIDE SEQUENCE</scope>
    <source>
        <strain evidence="8">DSM 26174</strain>
    </source>
</reference>
<comment type="caution">
    <text evidence="8">The sequence shown here is derived from an EMBL/GenBank/DDBJ whole genome shotgun (WGS) entry which is preliminary data.</text>
</comment>
<sequence length="285" mass="30706">MDISNLLNGILASLVYLGASFVLVVLGKIAYQIFHPNISVKHELVEKDNLAFSVAHVGYFVGLLLAIGAAISGESNGLLNDFIQIELYGIVAIVLLNLSVYINDKIILSKFDIKKEIITDQNVGTGAVDAAISISTGLIIMGAIIGDGGDILTAIYFWLIGQAILILTSFVYNLITPYDIHEHIEKNNIAVGIGFGGALIAIANLIRNGLATEFYSWQESLMLLGFEVLLGLIFLPLARLMTDKILLPGRNLTDEIVNQDKPNVGAALIEAFSYIGGSTLICWAI</sequence>
<comment type="subcellular location">
    <subcellularLocation>
        <location evidence="1">Cell membrane</location>
        <topology evidence="1">Multi-pass membrane protein</topology>
    </subcellularLocation>
</comment>
<organism evidence="8 9">
    <name type="scientific">Aureibacter tunicatorum</name>
    <dbReference type="NCBI Taxonomy" id="866807"/>
    <lineage>
        <taxon>Bacteria</taxon>
        <taxon>Pseudomonadati</taxon>
        <taxon>Bacteroidota</taxon>
        <taxon>Cytophagia</taxon>
        <taxon>Cytophagales</taxon>
        <taxon>Persicobacteraceae</taxon>
        <taxon>Aureibacter</taxon>
    </lineage>
</organism>
<feature type="transmembrane region" description="Helical" evidence="7">
    <location>
        <begin position="6"/>
        <end position="29"/>
    </location>
</feature>